<dbReference type="InterPro" id="IPR006944">
    <property type="entry name" value="Phage/GTA_portal"/>
</dbReference>
<protein>
    <submittedName>
        <fullName evidence="2">Phage portal protein</fullName>
    </submittedName>
</protein>
<gene>
    <name evidence="2" type="ORF">C1N32_04105</name>
</gene>
<dbReference type="NCBIfam" id="TIGR01540">
    <property type="entry name" value="portal_PBSX"/>
    <property type="match status" value="1"/>
</dbReference>
<dbReference type="RefSeq" id="WP_102965478.1">
    <property type="nucleotide sequence ID" value="NZ_POSK01000002.1"/>
</dbReference>
<comment type="caution">
    <text evidence="2">The sequence shown here is derived from an EMBL/GenBank/DDBJ whole genome shotgun (WGS) entry which is preliminary data.</text>
</comment>
<dbReference type="InterPro" id="IPR006430">
    <property type="entry name" value="Phage_portal_PBSX"/>
</dbReference>
<evidence type="ECO:0000256" key="1">
    <source>
        <dbReference type="ARBA" id="ARBA00006799"/>
    </source>
</evidence>
<dbReference type="OrthoDB" id="5449776at2"/>
<evidence type="ECO:0000313" key="2">
    <source>
        <dbReference type="EMBL" id="PNI06190.1"/>
    </source>
</evidence>
<evidence type="ECO:0000313" key="3">
    <source>
        <dbReference type="Proteomes" id="UP000236449"/>
    </source>
</evidence>
<dbReference type="Proteomes" id="UP000236449">
    <property type="component" value="Unassembled WGS sequence"/>
</dbReference>
<name>A0A2J8I6Q1_VIBDI</name>
<sequence length="324" mass="37122">MIEIEFSNPVSVMNSDILNYLEVALMDGLYEPPIALDTLAKALRVNPMHSSAIEFKRNTLTYAVTVDSVLSRRDLKRFIQDYLTFGNGYFQVVRNVLGHVLRIKHIPALYMRRREDLGYTYKPRAYDDEGRVNFRNGQIFHLAEYDVAQELYGLPQHVSGLTSIWLNDDATLFRRQYYRNGSHAGYLLYMNEPSMTKETENDIRNKLQAKEGMAFKNLFVNAKGKDTKAPELKPIGQVEAKDSFKDVMNQTTNDVLSLHRVPLELMSVKREGITSSSDLNKVDRIFHKNELLPLIDSLSELNEFVGMNVVKANEYESLEPVALS</sequence>
<dbReference type="Pfam" id="PF04860">
    <property type="entry name" value="Phage_portal"/>
    <property type="match status" value="1"/>
</dbReference>
<organism evidence="2 3">
    <name type="scientific">Vibrio diazotrophicus</name>
    <dbReference type="NCBI Taxonomy" id="685"/>
    <lineage>
        <taxon>Bacteria</taxon>
        <taxon>Pseudomonadati</taxon>
        <taxon>Pseudomonadota</taxon>
        <taxon>Gammaproteobacteria</taxon>
        <taxon>Vibrionales</taxon>
        <taxon>Vibrionaceae</taxon>
        <taxon>Vibrio</taxon>
    </lineage>
</organism>
<dbReference type="EMBL" id="POSK01000002">
    <property type="protein sequence ID" value="PNI06190.1"/>
    <property type="molecule type" value="Genomic_DNA"/>
</dbReference>
<reference evidence="2 3" key="1">
    <citation type="submission" date="2018-01" db="EMBL/GenBank/DDBJ databases">
        <title>Draft genome sequences of six Vibrio diazotrophicus strains isolated from deep-sea sediments of the Baltic Sea.</title>
        <authorList>
            <person name="Castillo D."/>
            <person name="Vandieken V."/>
            <person name="Chiang O."/>
            <person name="Middelboe M."/>
        </authorList>
    </citation>
    <scope>NUCLEOTIDE SEQUENCE [LARGE SCALE GENOMIC DNA]</scope>
    <source>
        <strain evidence="2 3">60.27F</strain>
    </source>
</reference>
<accession>A0A2J8I6Q1</accession>
<comment type="similarity">
    <text evidence="1">Belongs to the phage portal family. PBSX subfamily.</text>
</comment>
<dbReference type="AlphaFoldDB" id="A0A2J8I6Q1"/>
<proteinExistence type="inferred from homology"/>